<proteinExistence type="predicted"/>
<dbReference type="Proteomes" id="UP000332933">
    <property type="component" value="Unassembled WGS sequence"/>
</dbReference>
<protein>
    <submittedName>
        <fullName evidence="3">Aste57867_19980 protein</fullName>
    </submittedName>
</protein>
<keyword evidence="4" id="KW-1185">Reference proteome</keyword>
<dbReference type="OrthoDB" id="116283at2759"/>
<organism evidence="3 4">
    <name type="scientific">Aphanomyces stellatus</name>
    <dbReference type="NCBI Taxonomy" id="120398"/>
    <lineage>
        <taxon>Eukaryota</taxon>
        <taxon>Sar</taxon>
        <taxon>Stramenopiles</taxon>
        <taxon>Oomycota</taxon>
        <taxon>Saprolegniomycetes</taxon>
        <taxon>Saprolegniales</taxon>
        <taxon>Verrucalvaceae</taxon>
        <taxon>Aphanomyces</taxon>
    </lineage>
</organism>
<dbReference type="AlphaFoldDB" id="A0A485LFF2"/>
<gene>
    <name evidence="3" type="primary">Aste57867_19980</name>
    <name evidence="2" type="ORF">As57867_019914</name>
    <name evidence="3" type="ORF">ASTE57867_19980</name>
</gene>
<evidence type="ECO:0000259" key="1">
    <source>
        <dbReference type="Pfam" id="PF10551"/>
    </source>
</evidence>
<name>A0A485LFF2_9STRA</name>
<feature type="domain" description="MULE transposase" evidence="1">
    <location>
        <begin position="175"/>
        <end position="277"/>
    </location>
</feature>
<reference evidence="2" key="2">
    <citation type="submission" date="2019-06" db="EMBL/GenBank/DDBJ databases">
        <title>Genomics analysis of Aphanomyces spp. identifies a new class of oomycete effector associated with host adaptation.</title>
        <authorList>
            <person name="Gaulin E."/>
        </authorList>
    </citation>
    <scope>NUCLEOTIDE SEQUENCE</scope>
    <source>
        <strain evidence="2">CBS 578.67</strain>
    </source>
</reference>
<dbReference type="EMBL" id="CAADRA010006750">
    <property type="protein sequence ID" value="VFT96677.1"/>
    <property type="molecule type" value="Genomic_DNA"/>
</dbReference>
<accession>A0A485LFF2</accession>
<dbReference type="EMBL" id="VJMH01006727">
    <property type="protein sequence ID" value="KAF0688403.1"/>
    <property type="molecule type" value="Genomic_DNA"/>
</dbReference>
<dbReference type="PANTHER" id="PTHR33977">
    <property type="entry name" value="ZINC ION BINDING PROTEIN"/>
    <property type="match status" value="1"/>
</dbReference>
<dbReference type="Pfam" id="PF10551">
    <property type="entry name" value="MULE"/>
    <property type="match status" value="1"/>
</dbReference>
<reference evidence="3 4" key="1">
    <citation type="submission" date="2019-03" db="EMBL/GenBank/DDBJ databases">
        <authorList>
            <person name="Gaulin E."/>
            <person name="Dumas B."/>
        </authorList>
    </citation>
    <scope>NUCLEOTIDE SEQUENCE [LARGE SCALE GENOMIC DNA]</scope>
    <source>
        <strain evidence="3">CBS 568.67</strain>
    </source>
</reference>
<sequence>MCSRYFYCTCRDECAKYIRILTCLLEGDKSAGSHVSITGQYGECADPPPGYMTQAIKLEADRLFELGSTPSQAQHKLKDTIPRERMPSLAKFQNRYRYFRYHKMLEHSNTTVMANLLVGAHFDMNVDDDKMFSFGYNVVDGYPCVGFGGASGPFKVGITTKALLRQMDRDPKSFVFHWDATYKINSMAYPVLVCGISDAARKFHPVCFFLLGKESENEYTWAMASLISIYAAVVGRSLRLSFVMADAAKAPALGVEAFYTELGVECVVMCFYHCVANSRTWDELRHHWHNIMVAWQQCPELVVREFVQYFYSQWINSKSWRWQAYHSPSGFPTTNNPCEAFNKHFKGVYTERHTHGLCATFALLGDVAEEFSTFKASGFNIVACPSDKLVYRTRRLGLECLLEIIPSKVVHTLPDGDGFVRGVVPRHALALAYAFEYKLNQATIQDAVASIGVTSMEPKEFALANAYFYNSNTNNVRHEASAGVHTESWHGWRMRVIPGELSCQCNYFKNGFCCLQVMLMEIKQPVLAVAEVDVGAAAVGEAVVEKAVVDAAVVCEARLKSDMH</sequence>
<dbReference type="PANTHER" id="PTHR33977:SF1">
    <property type="entry name" value="ZINC ION BINDING PROTEIN"/>
    <property type="match status" value="1"/>
</dbReference>
<dbReference type="InterPro" id="IPR018289">
    <property type="entry name" value="MULE_transposase_dom"/>
</dbReference>
<evidence type="ECO:0000313" key="4">
    <source>
        <dbReference type="Proteomes" id="UP000332933"/>
    </source>
</evidence>
<evidence type="ECO:0000313" key="3">
    <source>
        <dbReference type="EMBL" id="VFT96677.1"/>
    </source>
</evidence>
<evidence type="ECO:0000313" key="2">
    <source>
        <dbReference type="EMBL" id="KAF0688403.1"/>
    </source>
</evidence>